<dbReference type="PROSITE" id="PS51704">
    <property type="entry name" value="GP_PDE"/>
    <property type="match status" value="1"/>
</dbReference>
<organism evidence="2 4">
    <name type="scientific">Paenimyroides ceti</name>
    <dbReference type="NCBI Taxonomy" id="395087"/>
    <lineage>
        <taxon>Bacteria</taxon>
        <taxon>Pseudomonadati</taxon>
        <taxon>Bacteroidota</taxon>
        <taxon>Flavobacteriia</taxon>
        <taxon>Flavobacteriales</taxon>
        <taxon>Flavobacteriaceae</taxon>
        <taxon>Paenimyroides</taxon>
    </lineage>
</organism>
<evidence type="ECO:0000313" key="3">
    <source>
        <dbReference type="EMBL" id="MDN3708906.1"/>
    </source>
</evidence>
<protein>
    <submittedName>
        <fullName evidence="2">Glycerophosphodiester phosphodiesterase family protein</fullName>
    </submittedName>
</protein>
<dbReference type="PANTHER" id="PTHR46211">
    <property type="entry name" value="GLYCEROPHOSPHORYL DIESTER PHOSPHODIESTERASE"/>
    <property type="match status" value="1"/>
</dbReference>
<keyword evidence="4" id="KW-1185">Reference proteome</keyword>
<comment type="caution">
    <text evidence="2">The sequence shown here is derived from an EMBL/GenBank/DDBJ whole genome shotgun (WGS) entry which is preliminary data.</text>
</comment>
<evidence type="ECO:0000313" key="2">
    <source>
        <dbReference type="EMBL" id="MDN3707070.1"/>
    </source>
</evidence>
<dbReference type="EMBL" id="JAUFQU010000001">
    <property type="protein sequence ID" value="MDN3707070.1"/>
    <property type="molecule type" value="Genomic_DNA"/>
</dbReference>
<sequence>MCVVTSIGLDENSTNNIIAHRGAWKEFNLPQNSIAALQKAMALHCYGVECDVHITKDSILVVHHDDDFFDMPIISATYSELKQKSSISLSVLPLLSEFLELIKHHLQTHLIIELKIPEICTSADKKRFVMALSALMKDYQQPFLFSFITFDWYTAIQLKKELPHFKISYLNGDKTPEEIKASGLDGVDYHFTRFLEHPDWLEKSRQLELITNTWTLNDPLVFQAFQQQTIDYITTDYPALFLEL</sequence>
<dbReference type="Proteomes" id="UP001242368">
    <property type="component" value="Unassembled WGS sequence"/>
</dbReference>
<dbReference type="EMBL" id="JAUFQU010000006">
    <property type="protein sequence ID" value="MDN3708906.1"/>
    <property type="molecule type" value="Genomic_DNA"/>
</dbReference>
<dbReference type="PANTHER" id="PTHR46211:SF1">
    <property type="entry name" value="GLYCEROPHOSPHODIESTER PHOSPHODIESTERASE, CYTOPLASMIC"/>
    <property type="match status" value="1"/>
</dbReference>
<reference evidence="2" key="1">
    <citation type="journal article" date="2014" name="Int. J. Syst. Evol. Microbiol.">
        <title>Complete genome of a new Firmicutes species belonging to the dominant human colonic microbiota ('Ruminococcus bicirculans') reveals two chromosomes and a selective capacity to utilize plant glucans.</title>
        <authorList>
            <consortium name="NISC Comparative Sequencing Program"/>
            <person name="Wegmann U."/>
            <person name="Louis P."/>
            <person name="Goesmann A."/>
            <person name="Henrissat B."/>
            <person name="Duncan S.H."/>
            <person name="Flint H.J."/>
        </authorList>
    </citation>
    <scope>NUCLEOTIDE SEQUENCE</scope>
    <source>
        <strain evidence="2">CECT 7184</strain>
    </source>
</reference>
<gene>
    <name evidence="2" type="ORF">QW060_07975</name>
    <name evidence="3" type="ORF">QW060_17640</name>
</gene>
<dbReference type="InterPro" id="IPR030395">
    <property type="entry name" value="GP_PDE_dom"/>
</dbReference>
<name>A0ABT8CS70_9FLAO</name>
<reference evidence="4" key="2">
    <citation type="journal article" date="2019" name="Int. J. Syst. Evol. Microbiol.">
        <title>The Global Catalogue of Microorganisms (GCM) 10K type strain sequencing project: providing services to taxonomists for standard genome sequencing and annotation.</title>
        <authorList>
            <consortium name="The Broad Institute Genomics Platform"/>
            <consortium name="The Broad Institute Genome Sequencing Center for Infectious Disease"/>
            <person name="Wu L."/>
            <person name="Ma J."/>
        </authorList>
    </citation>
    <scope>NUCLEOTIDE SEQUENCE [LARGE SCALE GENOMIC DNA]</scope>
    <source>
        <strain evidence="4">CECT 7184</strain>
    </source>
</reference>
<evidence type="ECO:0000259" key="1">
    <source>
        <dbReference type="PROSITE" id="PS51704"/>
    </source>
</evidence>
<accession>A0ABT8CS70</accession>
<dbReference type="RefSeq" id="WP_290363112.1">
    <property type="nucleotide sequence ID" value="NZ_JAUFQU010000001.1"/>
</dbReference>
<dbReference type="SUPFAM" id="SSF51695">
    <property type="entry name" value="PLC-like phosphodiesterases"/>
    <property type="match status" value="1"/>
</dbReference>
<feature type="domain" description="GP-PDE" evidence="1">
    <location>
        <begin position="15"/>
        <end position="244"/>
    </location>
</feature>
<reference evidence="2" key="3">
    <citation type="submission" date="2023-06" db="EMBL/GenBank/DDBJ databases">
        <authorList>
            <person name="Lucena T."/>
            <person name="Sun Q."/>
        </authorList>
    </citation>
    <scope>NUCLEOTIDE SEQUENCE</scope>
    <source>
        <strain evidence="2">CECT 7184</strain>
    </source>
</reference>
<dbReference type="Gene3D" id="3.20.20.190">
    <property type="entry name" value="Phosphatidylinositol (PI) phosphodiesterase"/>
    <property type="match status" value="1"/>
</dbReference>
<dbReference type="InterPro" id="IPR017946">
    <property type="entry name" value="PLC-like_Pdiesterase_TIM-brl"/>
</dbReference>
<proteinExistence type="predicted"/>
<evidence type="ECO:0000313" key="4">
    <source>
        <dbReference type="Proteomes" id="UP001242368"/>
    </source>
</evidence>
<dbReference type="Pfam" id="PF03009">
    <property type="entry name" value="GDPD"/>
    <property type="match status" value="1"/>
</dbReference>